<reference evidence="2" key="1">
    <citation type="submission" date="2013-11" db="EMBL/GenBank/DDBJ databases">
        <title>Genome sequencing of Bartonella spp. isolated from human blood.</title>
        <authorList>
            <person name="Raoult D."/>
        </authorList>
    </citation>
    <scope>NUCLEOTIDE SEQUENCE</scope>
    <source>
        <strain evidence="2">BM1374165</strain>
    </source>
</reference>
<accession>X5MI80</accession>
<sequence length="30" mass="3371">MLGLKEAKKIETAFLNGSFLKKRGGRFLNC</sequence>
<evidence type="ECO:0000313" key="2">
    <source>
        <dbReference type="Proteomes" id="UP000019801"/>
    </source>
</evidence>
<dbReference type="EMBL" id="HG969191">
    <property type="protein sequence ID" value="CDO47400.1"/>
    <property type="molecule type" value="Genomic_DNA"/>
</dbReference>
<dbReference type="KEGG" id="bhs:BM1374165_01418"/>
<evidence type="ECO:0000313" key="1">
    <source>
        <dbReference type="EMBL" id="CDO47400.1"/>
    </source>
</evidence>
<name>X5MI80_BARHN</name>
<dbReference type="Proteomes" id="UP000019801">
    <property type="component" value="Chromosome I"/>
</dbReference>
<proteinExistence type="predicted"/>
<dbReference type="AlphaFoldDB" id="X5MI80"/>
<organism evidence="1 2">
    <name type="scientific">Bartonella henselae</name>
    <name type="common">Rochalimaea henselae</name>
    <dbReference type="NCBI Taxonomy" id="38323"/>
    <lineage>
        <taxon>Bacteria</taxon>
        <taxon>Pseudomonadati</taxon>
        <taxon>Pseudomonadota</taxon>
        <taxon>Alphaproteobacteria</taxon>
        <taxon>Hyphomicrobiales</taxon>
        <taxon>Bartonellaceae</taxon>
        <taxon>Bartonella</taxon>
    </lineage>
</organism>
<dbReference type="PATRIC" id="fig|38323.5.peg.1500"/>
<gene>
    <name evidence="1" type="ORF">BM1374165_01418</name>
</gene>
<dbReference type="KEGG" id="bhn:PRJBM_01344"/>
<protein>
    <submittedName>
        <fullName evidence="1">Uncharacterized protein</fullName>
    </submittedName>
</protein>